<protein>
    <submittedName>
        <fullName evidence="1">Uncharacterized protein</fullName>
    </submittedName>
</protein>
<reference evidence="1" key="1">
    <citation type="submission" date="2015-07" db="EMBL/GenBank/DDBJ databases">
        <title>MeaNS - Measles Nucleotide Surveillance Program.</title>
        <authorList>
            <person name="Tran T."/>
            <person name="Druce J."/>
        </authorList>
    </citation>
    <scope>NUCLEOTIDE SEQUENCE</scope>
    <source>
        <strain evidence="1">UCB-OBI-ISO-001</strain>
        <tissue evidence="1">Gonad</tissue>
    </source>
</reference>
<evidence type="ECO:0000313" key="1">
    <source>
        <dbReference type="EMBL" id="KOF85047.1"/>
    </source>
</evidence>
<organism evidence="1">
    <name type="scientific">Octopus bimaculoides</name>
    <name type="common">California two-spotted octopus</name>
    <dbReference type="NCBI Taxonomy" id="37653"/>
    <lineage>
        <taxon>Eukaryota</taxon>
        <taxon>Metazoa</taxon>
        <taxon>Spiralia</taxon>
        <taxon>Lophotrochozoa</taxon>
        <taxon>Mollusca</taxon>
        <taxon>Cephalopoda</taxon>
        <taxon>Coleoidea</taxon>
        <taxon>Octopodiformes</taxon>
        <taxon>Octopoda</taxon>
        <taxon>Incirrata</taxon>
        <taxon>Octopodidae</taxon>
        <taxon>Octopus</taxon>
    </lineage>
</organism>
<dbReference type="EMBL" id="KQ418974">
    <property type="protein sequence ID" value="KOF85047.1"/>
    <property type="molecule type" value="Genomic_DNA"/>
</dbReference>
<name>A0A0L8H766_OCTBM</name>
<dbReference type="AlphaFoldDB" id="A0A0L8H766"/>
<proteinExistence type="predicted"/>
<sequence length="68" mass="8092">MHQSTIGLKFHKTKGYRTLAKAFTHKCLKQVFHYIFHIHISTRHILTKRCVIVTIDLVTFSVKFYDEN</sequence>
<accession>A0A0L8H766</accession>
<gene>
    <name evidence="1" type="ORF">OCBIM_22020907mg</name>
</gene>